<protein>
    <recommendedName>
        <fullName evidence="6">OmpR/PhoB-type domain-containing protein</fullName>
    </recommendedName>
</protein>
<dbReference type="GO" id="GO:0003677">
    <property type="term" value="F:DNA binding"/>
    <property type="evidence" value="ECO:0007669"/>
    <property type="project" value="UniProtKB-UniRule"/>
</dbReference>
<dbReference type="Pfam" id="PF03704">
    <property type="entry name" value="BTAD"/>
    <property type="match status" value="1"/>
</dbReference>
<dbReference type="PROSITE" id="PS51755">
    <property type="entry name" value="OMPR_PHOB"/>
    <property type="match status" value="1"/>
</dbReference>
<dbReference type="AlphaFoldDB" id="A0A0B5EW36"/>
<dbReference type="KEGG" id="sals:SLNWT_5628"/>
<dbReference type="InterPro" id="IPR001867">
    <property type="entry name" value="OmpR/PhoB-type_DNA-bd"/>
</dbReference>
<dbReference type="PRINTS" id="PR00364">
    <property type="entry name" value="DISEASERSIST"/>
</dbReference>
<keyword evidence="8" id="KW-1185">Reference proteome</keyword>
<dbReference type="PANTHER" id="PTHR47691">
    <property type="entry name" value="REGULATOR-RELATED"/>
    <property type="match status" value="1"/>
</dbReference>
<feature type="region of interest" description="Disordered" evidence="5">
    <location>
        <begin position="239"/>
        <end position="264"/>
    </location>
</feature>
<dbReference type="Gene3D" id="1.10.10.10">
    <property type="entry name" value="Winged helix-like DNA-binding domain superfamily/Winged helix DNA-binding domain"/>
    <property type="match status" value="1"/>
</dbReference>
<name>A0A0B5EW36_STRA4</name>
<dbReference type="InterPro" id="IPR019734">
    <property type="entry name" value="TPR_rpt"/>
</dbReference>
<feature type="compositionally biased region" description="Pro residues" evidence="5">
    <location>
        <begin position="242"/>
        <end position="254"/>
    </location>
</feature>
<organism evidence="7 8">
    <name type="scientific">Streptomyces albus (strain ATCC 21838 / DSM 41398 / FERM P-419 / JCM 4703 / NBRC 107858)</name>
    <dbReference type="NCBI Taxonomy" id="1081613"/>
    <lineage>
        <taxon>Bacteria</taxon>
        <taxon>Bacillati</taxon>
        <taxon>Actinomycetota</taxon>
        <taxon>Actinomycetes</taxon>
        <taxon>Kitasatosporales</taxon>
        <taxon>Streptomycetaceae</taxon>
        <taxon>Streptomyces</taxon>
    </lineage>
</organism>
<dbReference type="SUPFAM" id="SSF48452">
    <property type="entry name" value="TPR-like"/>
    <property type="match status" value="2"/>
</dbReference>
<dbReference type="Pfam" id="PF25872">
    <property type="entry name" value="HTH_77"/>
    <property type="match status" value="1"/>
</dbReference>
<evidence type="ECO:0000256" key="3">
    <source>
        <dbReference type="ARBA" id="ARBA00023125"/>
    </source>
</evidence>
<dbReference type="GO" id="GO:0006355">
    <property type="term" value="P:regulation of DNA-templated transcription"/>
    <property type="evidence" value="ECO:0007669"/>
    <property type="project" value="InterPro"/>
</dbReference>
<sequence length="1092" mass="118072">MRYRILGTTQALRPDGSTLAVGGPRLRALLAVLALRAGRTVPVRVLVDEVWAGEPPADAAGALQALVGRLRRVLGAEQVRSVDGGYRLSAGPEDVDLHRFDRLAAEGRRALAEEDYARAAEALGEALALWQGGEALTDLPDAAAESARWASRRLDARRARLTAELALGRAESVLPELSELARAHPLDEPLQALRLRALREAGRPAEALAAYEHTRRALADRLGTDPGPELRALHAELLSDPAPAPPRNPNPTATPAPTTARPGNLRARLTSFVGREADIEAIRADLGRARLVTLLGPGGAGKTRLSQEAAEAVADSAPDGIWLAELAPVEDPAAVPGAVLTALGARETVLAGAGAQELRALAERHGDEAFSRLVEFCAPRRMVLLLDNCEHVIGGAADLAQGLLEHCPRLTVLATSREPLGVPGELLRPVEPLPEPVALRLLAERGASARPGLRIEEETAAEICRRLDGLPLAIELAAARLRMLTPRQIADRLDDRFRLLTSGSRTVLPRQQTLRAVVDWSWELLDEAERTVLRRLSVFAGGCELAAAEAVSGPAALENLGSLVDKSLVVAAPGPEGPMRYRLLETVGEYAAERLDEAGERAAVERAHLTYYRELARTTDPALRGPGQRAAVARLQLEYENLRTALRHAVAAREEQEALCLVLSLSWYWQIRDLRLDARNWSGEVMALGPDPFGPGSPEAEPLTERCTDAPPPMRPEILAEARRGVHLVHLASAGQDIEGWNVPETQERLRAVARVYRPGLPQTCRAPGSMWIYAILLTGDVERMRAVVDETVAACRRLGYDWELAAALLLRANMLANRSDWAGDARRDAEESLAHFRRIGDPWGAAEALSARGEAHERRGEHARAAEDFGQALAHAEELGAQTQVAVLTTRLANIHLESGDFARGERMLREVVDRGAHHVGEALTVARLFLAIGLGRTGRREEAREQLRLLREEVSVLGFVAFEGFLLGTQAWLEVLDGRHESGLALVRSALAHSRDALSLAIMPQMVSVHLTTAALALVRDEEGGRAYEGIRLYGAAERHLPSGHVPTAPEREIAERVEREGRAALGEARYAAARAEGDGLSLDEAVALV</sequence>
<dbReference type="SMART" id="SM00028">
    <property type="entry name" value="TPR"/>
    <property type="match status" value="2"/>
</dbReference>
<evidence type="ECO:0000256" key="4">
    <source>
        <dbReference type="PROSITE-ProRule" id="PRU01091"/>
    </source>
</evidence>
<dbReference type="SMART" id="SM00862">
    <property type="entry name" value="Trans_reg_C"/>
    <property type="match status" value="1"/>
</dbReference>
<evidence type="ECO:0000313" key="7">
    <source>
        <dbReference type="EMBL" id="AJE86004.1"/>
    </source>
</evidence>
<dbReference type="SUPFAM" id="SSF46894">
    <property type="entry name" value="C-terminal effector domain of the bipartite response regulators"/>
    <property type="match status" value="1"/>
</dbReference>
<dbReference type="InterPro" id="IPR011990">
    <property type="entry name" value="TPR-like_helical_dom_sf"/>
</dbReference>
<evidence type="ECO:0000256" key="1">
    <source>
        <dbReference type="ARBA" id="ARBA00005820"/>
    </source>
</evidence>
<comment type="similarity">
    <text evidence="1">Belongs to the AfsR/DnrI/RedD regulatory family.</text>
</comment>
<dbReference type="SMART" id="SM01043">
    <property type="entry name" value="BTAD"/>
    <property type="match status" value="1"/>
</dbReference>
<reference evidence="7 8" key="1">
    <citation type="submission" date="2015-01" db="EMBL/GenBank/DDBJ databases">
        <title>Enhanced salinomycin production by adjusting the supply of polyketide extender units in Streptomyce albus DSM 41398.</title>
        <authorList>
            <person name="Lu C."/>
        </authorList>
    </citation>
    <scope>NUCLEOTIDE SEQUENCE [LARGE SCALE GENOMIC DNA]</scope>
    <source>
        <strain evidence="8">ATCC 21838 / DSM 41398 / FERM P-419 / JCM 4703 / NBRC 107858</strain>
    </source>
</reference>
<dbReference type="Gene3D" id="3.40.50.300">
    <property type="entry name" value="P-loop containing nucleotide triphosphate hydrolases"/>
    <property type="match status" value="1"/>
</dbReference>
<dbReference type="InterPro" id="IPR005158">
    <property type="entry name" value="BTAD"/>
</dbReference>
<feature type="DNA-binding region" description="OmpR/PhoB-type" evidence="4">
    <location>
        <begin position="1"/>
        <end position="90"/>
    </location>
</feature>
<dbReference type="EMBL" id="CP010519">
    <property type="protein sequence ID" value="AJE86004.1"/>
    <property type="molecule type" value="Genomic_DNA"/>
</dbReference>
<dbReference type="Gene3D" id="1.25.40.10">
    <property type="entry name" value="Tetratricopeptide repeat domain"/>
    <property type="match status" value="2"/>
</dbReference>
<dbReference type="PANTHER" id="PTHR47691:SF3">
    <property type="entry name" value="HTH-TYPE TRANSCRIPTIONAL REGULATOR RV0890C-RELATED"/>
    <property type="match status" value="1"/>
</dbReference>
<feature type="domain" description="OmpR/PhoB-type" evidence="6">
    <location>
        <begin position="1"/>
        <end position="90"/>
    </location>
</feature>
<dbReference type="Pfam" id="PF00486">
    <property type="entry name" value="Trans_reg_C"/>
    <property type="match status" value="1"/>
</dbReference>
<evidence type="ECO:0000256" key="2">
    <source>
        <dbReference type="ARBA" id="ARBA00023012"/>
    </source>
</evidence>
<dbReference type="InterPro" id="IPR036388">
    <property type="entry name" value="WH-like_DNA-bd_sf"/>
</dbReference>
<accession>A0A0B5EW36</accession>
<dbReference type="GO" id="GO:0000160">
    <property type="term" value="P:phosphorelay signal transduction system"/>
    <property type="evidence" value="ECO:0007669"/>
    <property type="project" value="UniProtKB-KW"/>
</dbReference>
<evidence type="ECO:0000259" key="6">
    <source>
        <dbReference type="PROSITE" id="PS51755"/>
    </source>
</evidence>
<dbReference type="SUPFAM" id="SSF52540">
    <property type="entry name" value="P-loop containing nucleoside triphosphate hydrolases"/>
    <property type="match status" value="1"/>
</dbReference>
<dbReference type="InterPro" id="IPR016032">
    <property type="entry name" value="Sig_transdc_resp-reg_C-effctor"/>
</dbReference>
<evidence type="ECO:0000313" key="8">
    <source>
        <dbReference type="Proteomes" id="UP000031523"/>
    </source>
</evidence>
<dbReference type="CDD" id="cd15831">
    <property type="entry name" value="BTAD"/>
    <property type="match status" value="1"/>
</dbReference>
<dbReference type="InterPro" id="IPR027417">
    <property type="entry name" value="P-loop_NTPase"/>
</dbReference>
<keyword evidence="3 4" id="KW-0238">DNA-binding</keyword>
<keyword evidence="2" id="KW-0902">Two-component regulatory system</keyword>
<proteinExistence type="inferred from homology"/>
<gene>
    <name evidence="7" type="ORF">SLNWT_5628</name>
</gene>
<dbReference type="Pfam" id="PF13191">
    <property type="entry name" value="AAA_16"/>
    <property type="match status" value="1"/>
</dbReference>
<evidence type="ECO:0000256" key="5">
    <source>
        <dbReference type="SAM" id="MobiDB-lite"/>
    </source>
</evidence>
<dbReference type="Proteomes" id="UP000031523">
    <property type="component" value="Chromosome"/>
</dbReference>
<dbReference type="InterPro" id="IPR058852">
    <property type="entry name" value="HTH_77"/>
</dbReference>
<dbReference type="InterPro" id="IPR041664">
    <property type="entry name" value="AAA_16"/>
</dbReference>